<dbReference type="GO" id="GO:0005737">
    <property type="term" value="C:cytoplasm"/>
    <property type="evidence" value="ECO:0007669"/>
    <property type="project" value="TreeGrafter"/>
</dbReference>
<keyword evidence="14" id="KW-1185">Reference proteome</keyword>
<dbReference type="PROSITE" id="PS01358">
    <property type="entry name" value="ZF_RANBP2_1"/>
    <property type="match status" value="1"/>
</dbReference>
<keyword evidence="11" id="KW-0812">Transmembrane</keyword>
<evidence type="ECO:0000256" key="9">
    <source>
        <dbReference type="PROSITE-ProRule" id="PRU00104"/>
    </source>
</evidence>
<dbReference type="GO" id="GO:0016567">
    <property type="term" value="P:protein ubiquitination"/>
    <property type="evidence" value="ECO:0007669"/>
    <property type="project" value="TreeGrafter"/>
</dbReference>
<evidence type="ECO:0000256" key="6">
    <source>
        <dbReference type="ARBA" id="ARBA00022771"/>
    </source>
</evidence>
<dbReference type="eggNOG" id="KOG0940">
    <property type="taxonomic scope" value="Eukaryota"/>
</dbReference>
<dbReference type="SUPFAM" id="SSF56204">
    <property type="entry name" value="Hect, E3 ligase catalytic domain"/>
    <property type="match status" value="1"/>
</dbReference>
<keyword evidence="4" id="KW-0808">Transferase</keyword>
<dbReference type="InterPro" id="IPR035983">
    <property type="entry name" value="Hect_E3_ubiquitin_ligase"/>
</dbReference>
<dbReference type="GO" id="GO:0061630">
    <property type="term" value="F:ubiquitin protein ligase activity"/>
    <property type="evidence" value="ECO:0007669"/>
    <property type="project" value="UniProtKB-EC"/>
</dbReference>
<dbReference type="EMBL" id="GL376573">
    <property type="status" value="NOT_ANNOTATED_CDS"/>
    <property type="molecule type" value="Genomic_DNA"/>
</dbReference>
<evidence type="ECO:0000256" key="10">
    <source>
        <dbReference type="SAM" id="MobiDB-lite"/>
    </source>
</evidence>
<evidence type="ECO:0000313" key="14">
    <source>
        <dbReference type="Proteomes" id="UP000019132"/>
    </source>
</evidence>
<evidence type="ECO:0000256" key="4">
    <source>
        <dbReference type="ARBA" id="ARBA00022679"/>
    </source>
</evidence>
<keyword evidence="8" id="KW-0862">Zinc</keyword>
<keyword evidence="7 9" id="KW-0833">Ubl conjugation pathway</keyword>
<evidence type="ECO:0000256" key="7">
    <source>
        <dbReference type="ARBA" id="ARBA00022786"/>
    </source>
</evidence>
<dbReference type="FunFam" id="3.30.2410.10:FF:000009">
    <property type="entry name" value="Probable E3 ubiquitin-protein ligase HECTD2"/>
    <property type="match status" value="1"/>
</dbReference>
<sequence>MSLNLQVIMLLAVFTMLLLVGICCGLHAIFHRDGCCGHARASNDFPHMATSFEALASRSGSFFREDLLNDDEILRLWICWYCNFANYEMKTQCALCSQPKKEKLRAAGDKPSAVRPSSLLHRLSYATTAMSFSSSSSSSASASSSLSSLSSMPGSSSLHSGPPSSMSMASASPPPSHLYPGFMVHTPLEPLLESPSTNCSGITDLGTPPGSPSSDNGSAIMTAAGLKAPETTASPEPSTSTMFANISSGIYNSRERIRRRNEWVTIVDDATTKIVWTRNAEFVEYTTSNQSNSIEQRHPSALSPSSFSLSQFPSPSANSIEPILCATAFVSRHDHNIDTAVRNPYGPDYQQSPGLHDMIRIEAAEHADVYASVHETHPRSFSRGINPHALDPVRYQSFPEKHRWFMQETSAIRNARWDNPTITAGTEMTLLVPRGEGLLQATIEGLMNATRKQLHRSLRVQFMNEPGIDAGGIVREWFDLVVAEFINNNHGLFQFVKSSDGSVAYTINQNASIAVAEHLTQFRAFGRLLGKALLEGHLVPAPLTDVMFKHILSAPISFSDLQAIDAKIAHSLQLLWETPLTESEDDGEDDPYALDFSIYHTAMGTVDLKPNGRNIIVTEKNKKEYVTLFVQWHLANSVAEELGALVSGIYDVLPAHLLAPFDSHELRLLLCGSPGIDVDDWEEHAVVITKKQTHATTKLTQWFWKILRSLTLDEQGHILQFATGSSRVPIQGFKALTTSEGRLCPFTIHCLPKSECPHLRAFTCFNRVDLPIYKSEAELESAIRMLLQMEATGFSIQ</sequence>
<dbReference type="EnsemblProtists" id="PYU1_T005646">
    <property type="protein sequence ID" value="PYU1_T005646"/>
    <property type="gene ID" value="PYU1_G005635"/>
</dbReference>
<reference evidence="14" key="1">
    <citation type="journal article" date="2010" name="Genome Biol.">
        <title>Genome sequence of the necrotrophic plant pathogen Pythium ultimum reveals original pathogenicity mechanisms and effector repertoire.</title>
        <authorList>
            <person name="Levesque C.A."/>
            <person name="Brouwer H."/>
            <person name="Cano L."/>
            <person name="Hamilton J.P."/>
            <person name="Holt C."/>
            <person name="Huitema E."/>
            <person name="Raffaele S."/>
            <person name="Robideau G.P."/>
            <person name="Thines M."/>
            <person name="Win J."/>
            <person name="Zerillo M.M."/>
            <person name="Beakes G.W."/>
            <person name="Boore J.L."/>
            <person name="Busam D."/>
            <person name="Dumas B."/>
            <person name="Ferriera S."/>
            <person name="Fuerstenberg S.I."/>
            <person name="Gachon C.M."/>
            <person name="Gaulin E."/>
            <person name="Govers F."/>
            <person name="Grenville-Briggs L."/>
            <person name="Horner N."/>
            <person name="Hostetler J."/>
            <person name="Jiang R.H."/>
            <person name="Johnson J."/>
            <person name="Krajaejun T."/>
            <person name="Lin H."/>
            <person name="Meijer H.J."/>
            <person name="Moore B."/>
            <person name="Morris P."/>
            <person name="Phuntmart V."/>
            <person name="Puiu D."/>
            <person name="Shetty J."/>
            <person name="Stajich J.E."/>
            <person name="Tripathy S."/>
            <person name="Wawra S."/>
            <person name="van West P."/>
            <person name="Whitty B.R."/>
            <person name="Coutinho P.M."/>
            <person name="Henrissat B."/>
            <person name="Martin F."/>
            <person name="Thomas P.D."/>
            <person name="Tyler B.M."/>
            <person name="De Vries R.P."/>
            <person name="Kamoun S."/>
            <person name="Yandell M."/>
            <person name="Tisserat N."/>
            <person name="Buell C.R."/>
        </authorList>
    </citation>
    <scope>NUCLEOTIDE SEQUENCE</scope>
    <source>
        <strain evidence="14">DAOM:BR144</strain>
    </source>
</reference>
<dbReference type="VEuPathDB" id="FungiDB:PYU1_G005635"/>
<dbReference type="GO" id="GO:0006511">
    <property type="term" value="P:ubiquitin-dependent protein catabolic process"/>
    <property type="evidence" value="ECO:0007669"/>
    <property type="project" value="TreeGrafter"/>
</dbReference>
<dbReference type="Pfam" id="PF00632">
    <property type="entry name" value="HECT"/>
    <property type="match status" value="1"/>
</dbReference>
<reference evidence="14" key="2">
    <citation type="submission" date="2010-04" db="EMBL/GenBank/DDBJ databases">
        <authorList>
            <person name="Buell R."/>
            <person name="Hamilton J."/>
            <person name="Hostetler J."/>
        </authorList>
    </citation>
    <scope>NUCLEOTIDE SEQUENCE [LARGE SCALE GENOMIC DNA]</scope>
    <source>
        <strain evidence="14">DAOM:BR144</strain>
    </source>
</reference>
<keyword evidence="5" id="KW-0479">Metal-binding</keyword>
<feature type="domain" description="HECT" evidence="12">
    <location>
        <begin position="450"/>
        <end position="797"/>
    </location>
</feature>
<dbReference type="Proteomes" id="UP000019132">
    <property type="component" value="Unassembled WGS sequence"/>
</dbReference>
<keyword evidence="11" id="KW-1133">Transmembrane helix</keyword>
<feature type="active site" description="Glycyl thioester intermediate" evidence="9">
    <location>
        <position position="764"/>
    </location>
</feature>
<dbReference type="PANTHER" id="PTHR11254">
    <property type="entry name" value="HECT DOMAIN UBIQUITIN-PROTEIN LIGASE"/>
    <property type="match status" value="1"/>
</dbReference>
<dbReference type="InterPro" id="IPR000569">
    <property type="entry name" value="HECT_dom"/>
</dbReference>
<dbReference type="PANTHER" id="PTHR11254:SF440">
    <property type="entry name" value="E3 UBIQUITIN-PROTEIN LIGASE NEDD-4"/>
    <property type="match status" value="1"/>
</dbReference>
<evidence type="ECO:0000313" key="13">
    <source>
        <dbReference type="EnsemblProtists" id="PYU1_T005646"/>
    </source>
</evidence>
<dbReference type="GO" id="GO:0008270">
    <property type="term" value="F:zinc ion binding"/>
    <property type="evidence" value="ECO:0007669"/>
    <property type="project" value="UniProtKB-KW"/>
</dbReference>
<dbReference type="Gene3D" id="3.30.2410.10">
    <property type="entry name" value="Hect, E3 ligase catalytic domain"/>
    <property type="match status" value="1"/>
</dbReference>
<dbReference type="InterPro" id="IPR050409">
    <property type="entry name" value="E3_ubiq-protein_ligase"/>
</dbReference>
<feature type="compositionally biased region" description="Low complexity" evidence="10">
    <location>
        <begin position="151"/>
        <end position="171"/>
    </location>
</feature>
<evidence type="ECO:0000256" key="5">
    <source>
        <dbReference type="ARBA" id="ARBA00022723"/>
    </source>
</evidence>
<name>K3WL04_GLOUD</name>
<evidence type="ECO:0000256" key="2">
    <source>
        <dbReference type="ARBA" id="ARBA00004906"/>
    </source>
</evidence>
<comment type="pathway">
    <text evidence="2">Protein modification; protein ubiquitination.</text>
</comment>
<keyword evidence="6" id="KW-0863">Zinc-finger</keyword>
<dbReference type="EC" id="2.3.2.26" evidence="3"/>
<reference evidence="13" key="3">
    <citation type="submission" date="2015-02" db="UniProtKB">
        <authorList>
            <consortium name="EnsemblProtists"/>
        </authorList>
    </citation>
    <scope>IDENTIFICATION</scope>
    <source>
        <strain evidence="13">DAOM BR144</strain>
    </source>
</reference>
<dbReference type="InParanoid" id="K3WL04"/>
<comment type="catalytic activity">
    <reaction evidence="1">
        <text>S-ubiquitinyl-[E2 ubiquitin-conjugating enzyme]-L-cysteine + [acceptor protein]-L-lysine = [E2 ubiquitin-conjugating enzyme]-L-cysteine + N(6)-ubiquitinyl-[acceptor protein]-L-lysine.</text>
        <dbReference type="EC" id="2.3.2.26"/>
    </reaction>
</comment>
<evidence type="ECO:0000259" key="12">
    <source>
        <dbReference type="PROSITE" id="PS50237"/>
    </source>
</evidence>
<proteinExistence type="predicted"/>
<feature type="region of interest" description="Disordered" evidence="10">
    <location>
        <begin position="151"/>
        <end position="172"/>
    </location>
</feature>
<dbReference type="PROSITE" id="PS50237">
    <property type="entry name" value="HECT"/>
    <property type="match status" value="1"/>
</dbReference>
<evidence type="ECO:0000256" key="11">
    <source>
        <dbReference type="SAM" id="Phobius"/>
    </source>
</evidence>
<dbReference type="STRING" id="431595.K3WL04"/>
<dbReference type="Gene3D" id="3.30.2160.10">
    <property type="entry name" value="Hect, E3 ligase catalytic domain"/>
    <property type="match status" value="1"/>
</dbReference>
<feature type="transmembrane region" description="Helical" evidence="11">
    <location>
        <begin position="7"/>
        <end position="30"/>
    </location>
</feature>
<protein>
    <recommendedName>
        <fullName evidence="3">HECT-type E3 ubiquitin transferase</fullName>
        <ecNumber evidence="3">2.3.2.26</ecNumber>
    </recommendedName>
</protein>
<evidence type="ECO:0000256" key="8">
    <source>
        <dbReference type="ARBA" id="ARBA00022833"/>
    </source>
</evidence>
<dbReference type="SMART" id="SM00119">
    <property type="entry name" value="HECTc"/>
    <property type="match status" value="1"/>
</dbReference>
<organism evidence="13 14">
    <name type="scientific">Globisporangium ultimum (strain ATCC 200006 / CBS 805.95 / DAOM BR144)</name>
    <name type="common">Pythium ultimum</name>
    <dbReference type="NCBI Taxonomy" id="431595"/>
    <lineage>
        <taxon>Eukaryota</taxon>
        <taxon>Sar</taxon>
        <taxon>Stramenopiles</taxon>
        <taxon>Oomycota</taxon>
        <taxon>Peronosporomycetes</taxon>
        <taxon>Pythiales</taxon>
        <taxon>Pythiaceae</taxon>
        <taxon>Globisporangium</taxon>
    </lineage>
</organism>
<dbReference type="AlphaFoldDB" id="K3WL04"/>
<dbReference type="InterPro" id="IPR001876">
    <property type="entry name" value="Znf_RanBP2"/>
</dbReference>
<dbReference type="CDD" id="cd00078">
    <property type="entry name" value="HECTc"/>
    <property type="match status" value="1"/>
</dbReference>
<dbReference type="HOGENOM" id="CLU_002173_10_1_1"/>
<evidence type="ECO:0000256" key="3">
    <source>
        <dbReference type="ARBA" id="ARBA00012485"/>
    </source>
</evidence>
<keyword evidence="11" id="KW-0472">Membrane</keyword>
<dbReference type="Gene3D" id="3.90.1750.10">
    <property type="entry name" value="Hect, E3 ligase catalytic domains"/>
    <property type="match status" value="1"/>
</dbReference>
<accession>K3WL04</accession>
<evidence type="ECO:0000256" key="1">
    <source>
        <dbReference type="ARBA" id="ARBA00000885"/>
    </source>
</evidence>